<name>M0AJF9_NATA1</name>
<gene>
    <name evidence="2" type="ORF">C481_18790</name>
</gene>
<dbReference type="eggNOG" id="arCOG02197">
    <property type="taxonomic scope" value="Archaea"/>
</dbReference>
<reference evidence="2 3" key="1">
    <citation type="journal article" date="2014" name="PLoS Genet.">
        <title>Phylogenetically driven sequencing of extremely halophilic archaea reveals strategies for static and dynamic osmo-response.</title>
        <authorList>
            <person name="Becker E.A."/>
            <person name="Seitzer P.M."/>
            <person name="Tritt A."/>
            <person name="Larsen D."/>
            <person name="Krusor M."/>
            <person name="Yao A.I."/>
            <person name="Wu D."/>
            <person name="Madern D."/>
            <person name="Eisen J.A."/>
            <person name="Darling A.E."/>
            <person name="Facciotti M.T."/>
        </authorList>
    </citation>
    <scope>NUCLEOTIDE SEQUENCE [LARGE SCALE GENOMIC DNA]</scope>
    <source>
        <strain evidence="2 3">DSM 12278</strain>
    </source>
</reference>
<evidence type="ECO:0000313" key="2">
    <source>
        <dbReference type="EMBL" id="ELY98012.1"/>
    </source>
</evidence>
<accession>M0AJF9</accession>
<dbReference type="PATRIC" id="fig|29540.5.peg.3830"/>
<dbReference type="Gene3D" id="3.30.2380.10">
    <property type="entry name" value="CGI121/TPRKB"/>
    <property type="match status" value="1"/>
</dbReference>
<comment type="caution">
    <text evidence="2">The sequence shown here is derived from an EMBL/GenBank/DDBJ whole genome shotgun (WGS) entry which is preliminary data.</text>
</comment>
<dbReference type="RefSeq" id="WP_006110860.1">
    <property type="nucleotide sequence ID" value="NZ_AOIO01000040.1"/>
</dbReference>
<dbReference type="Proteomes" id="UP000011554">
    <property type="component" value="Unassembled WGS sequence"/>
</dbReference>
<dbReference type="PIRSF" id="PIRSF022062">
    <property type="entry name" value="UCP022062"/>
    <property type="match status" value="1"/>
</dbReference>
<protein>
    <submittedName>
        <fullName evidence="2">KEOPS complex Cgi121-like subunit</fullName>
    </submittedName>
</protein>
<dbReference type="Pfam" id="PF08617">
    <property type="entry name" value="CGI-121"/>
    <property type="match status" value="1"/>
</dbReference>
<sequence length="174" mass="19102">MDLLECRLDINDLDSFVADLTAIGERHGATLQTVDARYVADRRHLERAVELADRAIERGENVARDRAVEILLYAAGRRQIDRALEMGVGEGENRAVVLIDATPHSDSKNGSDLDAARAAVTELEAFAGTEPTLDQQDEDVLRTFFDITDAERAATDASLAALVRERVALLDVEK</sequence>
<dbReference type="AlphaFoldDB" id="M0AJF9"/>
<dbReference type="OrthoDB" id="69587at2157"/>
<evidence type="ECO:0000313" key="3">
    <source>
        <dbReference type="Proteomes" id="UP000011554"/>
    </source>
</evidence>
<organism evidence="2 3">
    <name type="scientific">Natrialba asiatica (strain ATCC 700177 / DSM 12278 / JCM 9576 / FERM P-10747 / NBRC 102637 / 172P1)</name>
    <dbReference type="NCBI Taxonomy" id="29540"/>
    <lineage>
        <taxon>Archaea</taxon>
        <taxon>Methanobacteriati</taxon>
        <taxon>Methanobacteriota</taxon>
        <taxon>Stenosarchaea group</taxon>
        <taxon>Halobacteria</taxon>
        <taxon>Halobacteriales</taxon>
        <taxon>Natrialbaceae</taxon>
        <taxon>Natrialba</taxon>
    </lineage>
</organism>
<dbReference type="InterPro" id="IPR016799">
    <property type="entry name" value="UCP022062"/>
</dbReference>
<dbReference type="SUPFAM" id="SSF143870">
    <property type="entry name" value="PF0523-like"/>
    <property type="match status" value="1"/>
</dbReference>
<dbReference type="InterPro" id="IPR036504">
    <property type="entry name" value="CGI121/TPRKB_sf"/>
</dbReference>
<keyword evidence="3" id="KW-1185">Reference proteome</keyword>
<dbReference type="InterPro" id="IPR013926">
    <property type="entry name" value="CGI121/TPRKB"/>
</dbReference>
<dbReference type="STRING" id="29540.C481_18790"/>
<comment type="similarity">
    <text evidence="1">Belongs to the CGI121/TPRKB family.</text>
</comment>
<dbReference type="NCBIfam" id="NF011465">
    <property type="entry name" value="PRK14886.1-1"/>
    <property type="match status" value="1"/>
</dbReference>
<evidence type="ECO:0000256" key="1">
    <source>
        <dbReference type="ARBA" id="ARBA00005546"/>
    </source>
</evidence>
<dbReference type="EMBL" id="AOIO01000040">
    <property type="protein sequence ID" value="ELY98012.1"/>
    <property type="molecule type" value="Genomic_DNA"/>
</dbReference>
<proteinExistence type="inferred from homology"/>